<evidence type="ECO:0000256" key="1">
    <source>
        <dbReference type="SAM" id="MobiDB-lite"/>
    </source>
</evidence>
<comment type="caution">
    <text evidence="2">The sequence shown here is derived from an EMBL/GenBank/DDBJ whole genome shotgun (WGS) entry which is preliminary data.</text>
</comment>
<evidence type="ECO:0000313" key="3">
    <source>
        <dbReference type="Proteomes" id="UP001597083"/>
    </source>
</evidence>
<reference evidence="3" key="1">
    <citation type="journal article" date="2019" name="Int. J. Syst. Evol. Microbiol.">
        <title>The Global Catalogue of Microorganisms (GCM) 10K type strain sequencing project: providing services to taxonomists for standard genome sequencing and annotation.</title>
        <authorList>
            <consortium name="The Broad Institute Genomics Platform"/>
            <consortium name="The Broad Institute Genome Sequencing Center for Infectious Disease"/>
            <person name="Wu L."/>
            <person name="Ma J."/>
        </authorList>
    </citation>
    <scope>NUCLEOTIDE SEQUENCE [LARGE SCALE GENOMIC DNA]</scope>
    <source>
        <strain evidence="3">JCM 31696</strain>
    </source>
</reference>
<proteinExistence type="predicted"/>
<organism evidence="2 3">
    <name type="scientific">Actinomadura adrarensis</name>
    <dbReference type="NCBI Taxonomy" id="1819600"/>
    <lineage>
        <taxon>Bacteria</taxon>
        <taxon>Bacillati</taxon>
        <taxon>Actinomycetota</taxon>
        <taxon>Actinomycetes</taxon>
        <taxon>Streptosporangiales</taxon>
        <taxon>Thermomonosporaceae</taxon>
        <taxon>Actinomadura</taxon>
    </lineage>
</organism>
<feature type="region of interest" description="Disordered" evidence="1">
    <location>
        <begin position="25"/>
        <end position="50"/>
    </location>
</feature>
<dbReference type="EMBL" id="JBHTIR010000244">
    <property type="protein sequence ID" value="MFD0851067.1"/>
    <property type="molecule type" value="Genomic_DNA"/>
</dbReference>
<accession>A0ABW3CAW1</accession>
<dbReference type="Proteomes" id="UP001597083">
    <property type="component" value="Unassembled WGS sequence"/>
</dbReference>
<gene>
    <name evidence="2" type="ORF">ACFQ07_02455</name>
</gene>
<keyword evidence="3" id="KW-1185">Reference proteome</keyword>
<sequence>MEERSASLHAAEDLLQSPLARTAARWRHVESSPEAYVRRAPQPGLTKKST</sequence>
<name>A0ABW3CAW1_9ACTN</name>
<evidence type="ECO:0000313" key="2">
    <source>
        <dbReference type="EMBL" id="MFD0851067.1"/>
    </source>
</evidence>
<protein>
    <submittedName>
        <fullName evidence="2">Uncharacterized protein</fullName>
    </submittedName>
</protein>